<evidence type="ECO:0000313" key="3">
    <source>
        <dbReference type="Proteomes" id="UP001178508"/>
    </source>
</evidence>
<protein>
    <submittedName>
        <fullName evidence="2">Unnamed protein product</fullName>
    </submittedName>
</protein>
<dbReference type="Proteomes" id="UP001178508">
    <property type="component" value="Chromosome 12"/>
</dbReference>
<proteinExistence type="predicted"/>
<evidence type="ECO:0000313" key="2">
    <source>
        <dbReference type="EMBL" id="CAJ1068394.1"/>
    </source>
</evidence>
<dbReference type="EMBL" id="OY660875">
    <property type="protein sequence ID" value="CAJ1068394.1"/>
    <property type="molecule type" value="Genomic_DNA"/>
</dbReference>
<sequence length="118" mass="13347">MVTPQQEVGESVRCLTWTDTTADIIINYSWHLSLPRGAWRDPETMPGCTQELEPWSPRESEEESPSCIQPKRLSGKEIPGIPLSLLLPRSGGRQVTLQLITKLERLWVSMSSSQTTKR</sequence>
<feature type="region of interest" description="Disordered" evidence="1">
    <location>
        <begin position="40"/>
        <end position="73"/>
    </location>
</feature>
<evidence type="ECO:0000256" key="1">
    <source>
        <dbReference type="SAM" id="MobiDB-lite"/>
    </source>
</evidence>
<dbReference type="AlphaFoldDB" id="A0AAV1G6S3"/>
<accession>A0AAV1G6S3</accession>
<gene>
    <name evidence="2" type="ORF">XNOV1_A024852</name>
</gene>
<reference evidence="2" key="1">
    <citation type="submission" date="2023-08" db="EMBL/GenBank/DDBJ databases">
        <authorList>
            <person name="Alioto T."/>
            <person name="Alioto T."/>
            <person name="Gomez Garrido J."/>
        </authorList>
    </citation>
    <scope>NUCLEOTIDE SEQUENCE</scope>
</reference>
<organism evidence="2 3">
    <name type="scientific">Xyrichtys novacula</name>
    <name type="common">Pearly razorfish</name>
    <name type="synonym">Hemipteronotus novacula</name>
    <dbReference type="NCBI Taxonomy" id="13765"/>
    <lineage>
        <taxon>Eukaryota</taxon>
        <taxon>Metazoa</taxon>
        <taxon>Chordata</taxon>
        <taxon>Craniata</taxon>
        <taxon>Vertebrata</taxon>
        <taxon>Euteleostomi</taxon>
        <taxon>Actinopterygii</taxon>
        <taxon>Neopterygii</taxon>
        <taxon>Teleostei</taxon>
        <taxon>Neoteleostei</taxon>
        <taxon>Acanthomorphata</taxon>
        <taxon>Eupercaria</taxon>
        <taxon>Labriformes</taxon>
        <taxon>Labridae</taxon>
        <taxon>Xyrichtys</taxon>
    </lineage>
</organism>
<keyword evidence="3" id="KW-1185">Reference proteome</keyword>
<name>A0AAV1G6S3_XYRNO</name>